<feature type="region of interest" description="Disordered" evidence="1">
    <location>
        <begin position="1"/>
        <end position="22"/>
    </location>
</feature>
<dbReference type="RefSeq" id="WP_340290500.1">
    <property type="nucleotide sequence ID" value="NZ_JBBEOI010000019.1"/>
</dbReference>
<dbReference type="EMBL" id="JBHRWW010000021">
    <property type="protein sequence ID" value="MFC3690342.1"/>
    <property type="molecule type" value="Genomic_DNA"/>
</dbReference>
<dbReference type="Proteomes" id="UP001595685">
    <property type="component" value="Unassembled WGS sequence"/>
</dbReference>
<organism evidence="2 3">
    <name type="scientific">Aquipuribacter hungaricus</name>
    <dbReference type="NCBI Taxonomy" id="545624"/>
    <lineage>
        <taxon>Bacteria</taxon>
        <taxon>Bacillati</taxon>
        <taxon>Actinomycetota</taxon>
        <taxon>Actinomycetes</taxon>
        <taxon>Micrococcales</taxon>
        <taxon>Intrasporangiaceae</taxon>
        <taxon>Aquipuribacter</taxon>
    </lineage>
</organism>
<protein>
    <recommendedName>
        <fullName evidence="4">Winged helix DNA-binding domain-containing protein</fullName>
    </recommendedName>
</protein>
<sequence length="375" mass="40292">MLIAVSGGRVTRLPPRTPPRGNLETSVALTVAHALPLRPRAQQVALHHLLGWGTQAPGPMADTAARWGITRGRVNDLLLEVRRFATTVPTPPAVEATGQALSGGGIRYAHEPARVLVRRGVLEQELHPGVLARALSLYGVSSPPFVVGRHGPVLVPVGSRVVLEEQRRHVVRRLERDIAVPVLSAAVADVLLGGRLLEGLLPAPRSPGTGRGVRRTVSREGTAWLWRSWDVDSREPGTAVRLVQRLLSVHRNSPTALRALLVAALQQQPGSIRAPSVDVAPARVLEAWLQHVSTQEPQLTKTRQGWRWARPLHPVDAVVLDVVRGTAGEPVPAAVLLDQLVASGVSHGGAVQQLLRTPVLSRLSRGLYVERTPGG</sequence>
<evidence type="ECO:0000313" key="3">
    <source>
        <dbReference type="Proteomes" id="UP001595685"/>
    </source>
</evidence>
<accession>A0ABV7WMU9</accession>
<keyword evidence="3" id="KW-1185">Reference proteome</keyword>
<comment type="caution">
    <text evidence="2">The sequence shown here is derived from an EMBL/GenBank/DDBJ whole genome shotgun (WGS) entry which is preliminary data.</text>
</comment>
<proteinExistence type="predicted"/>
<evidence type="ECO:0000313" key="2">
    <source>
        <dbReference type="EMBL" id="MFC3690342.1"/>
    </source>
</evidence>
<evidence type="ECO:0008006" key="4">
    <source>
        <dbReference type="Google" id="ProtNLM"/>
    </source>
</evidence>
<name>A0ABV7WMU9_9MICO</name>
<gene>
    <name evidence="2" type="ORF">ACFOLH_18495</name>
</gene>
<evidence type="ECO:0000256" key="1">
    <source>
        <dbReference type="SAM" id="MobiDB-lite"/>
    </source>
</evidence>
<reference evidence="3" key="1">
    <citation type="journal article" date="2019" name="Int. J. Syst. Evol. Microbiol.">
        <title>The Global Catalogue of Microorganisms (GCM) 10K type strain sequencing project: providing services to taxonomists for standard genome sequencing and annotation.</title>
        <authorList>
            <consortium name="The Broad Institute Genomics Platform"/>
            <consortium name="The Broad Institute Genome Sequencing Center for Infectious Disease"/>
            <person name="Wu L."/>
            <person name="Ma J."/>
        </authorList>
    </citation>
    <scope>NUCLEOTIDE SEQUENCE [LARGE SCALE GENOMIC DNA]</scope>
    <source>
        <strain evidence="3">NCAIM B.02333</strain>
    </source>
</reference>